<evidence type="ECO:0008006" key="4">
    <source>
        <dbReference type="Google" id="ProtNLM"/>
    </source>
</evidence>
<name>A0A0D3AE05_BRAOL</name>
<feature type="compositionally biased region" description="Basic and acidic residues" evidence="1">
    <location>
        <begin position="206"/>
        <end position="216"/>
    </location>
</feature>
<evidence type="ECO:0000256" key="1">
    <source>
        <dbReference type="SAM" id="MobiDB-lite"/>
    </source>
</evidence>
<protein>
    <recommendedName>
        <fullName evidence="4">No apical meristem-associated C-terminal domain-containing protein</fullName>
    </recommendedName>
</protein>
<feature type="region of interest" description="Disordered" evidence="1">
    <location>
        <begin position="38"/>
        <end position="65"/>
    </location>
</feature>
<dbReference type="PANTHER" id="PTHR45023">
    <property type="match status" value="1"/>
</dbReference>
<keyword evidence="3" id="KW-1185">Reference proteome</keyword>
<dbReference type="Gene3D" id="2.130.10.10">
    <property type="entry name" value="YVTN repeat-like/Quinoprotein amine dehydrogenase"/>
    <property type="match status" value="1"/>
</dbReference>
<dbReference type="AlphaFoldDB" id="A0A0D3AE05"/>
<feature type="compositionally biased region" description="Polar residues" evidence="1">
    <location>
        <begin position="195"/>
        <end position="205"/>
    </location>
</feature>
<accession>A0A0D3AE05</accession>
<organism evidence="2 3">
    <name type="scientific">Brassica oleracea var. oleracea</name>
    <dbReference type="NCBI Taxonomy" id="109376"/>
    <lineage>
        <taxon>Eukaryota</taxon>
        <taxon>Viridiplantae</taxon>
        <taxon>Streptophyta</taxon>
        <taxon>Embryophyta</taxon>
        <taxon>Tracheophyta</taxon>
        <taxon>Spermatophyta</taxon>
        <taxon>Magnoliopsida</taxon>
        <taxon>eudicotyledons</taxon>
        <taxon>Gunneridae</taxon>
        <taxon>Pentapetalae</taxon>
        <taxon>rosids</taxon>
        <taxon>malvids</taxon>
        <taxon>Brassicales</taxon>
        <taxon>Brassicaceae</taxon>
        <taxon>Brassiceae</taxon>
        <taxon>Brassica</taxon>
    </lineage>
</organism>
<dbReference type="EnsemblPlants" id="Bo1g138410.1">
    <property type="protein sequence ID" value="Bo1g138410.1"/>
    <property type="gene ID" value="Bo1g138410"/>
</dbReference>
<evidence type="ECO:0000313" key="3">
    <source>
        <dbReference type="Proteomes" id="UP000032141"/>
    </source>
</evidence>
<feature type="region of interest" description="Disordered" evidence="1">
    <location>
        <begin position="185"/>
        <end position="228"/>
    </location>
</feature>
<dbReference type="InterPro" id="IPR015943">
    <property type="entry name" value="WD40/YVTN_repeat-like_dom_sf"/>
</dbReference>
<evidence type="ECO:0000313" key="2">
    <source>
        <dbReference type="EnsemblPlants" id="Bo1g138410.1"/>
    </source>
</evidence>
<feature type="region of interest" description="Disordered" evidence="1">
    <location>
        <begin position="121"/>
        <end position="145"/>
    </location>
</feature>
<feature type="compositionally biased region" description="Polar residues" evidence="1">
    <location>
        <begin position="47"/>
        <end position="56"/>
    </location>
</feature>
<dbReference type="Gramene" id="Bo1g138410.1">
    <property type="protein sequence ID" value="Bo1g138410.1"/>
    <property type="gene ID" value="Bo1g138410"/>
</dbReference>
<feature type="compositionally biased region" description="Basic and acidic residues" evidence="1">
    <location>
        <begin position="123"/>
        <end position="137"/>
    </location>
</feature>
<sequence length="660" mass="75167">MDSRNNYTQSSSYVGLLYSQQGSSVQHENFPYESFHSSVHLGESENPPFSSQQSEDTPVGTLVGTPVSTPVDRVVRHKWTPADDEVLISAWLNTSKDAVVGSQQNSLTFWQRVAEYYAASPHGGEEGEKREHLHSERQISSGESDTDVLKRAHDIFYADHRTKFSLEHAWCVLRYKQKWLSLNTPKASSKRKNGETTAETSTTENGYHETRPEGIKAGKSKRNTAQGGYSETYDLIRRDQEEINLQRGSPVQYPPEPEVEFGFPQRCYCGAQPLLATSSREIGRRYYTCPNVNDGECHVWKWWDDALMEELRARNRHVLLLSENVDSLALLSDYETEQKLAILEKMVYDLAKEKSKLSYGFEFFLGNTFNQEKMQPDGLVYLRSKNVPQQLDNWRMVVGLIQLTNMSDLVKQQLENYHLAYYLTDCIYPKLATFIQSIRLPQGQKNSLFAQTQEAVRKDVERAFGVLQARFAIVRNPSHLWDKDKIANIMRACIILHNMIVEDERNSSTQYDVDEFQEREEVDTFSVNMPSNLVRDKTLETLSGHVDYSFASAWHPDGTTSSTGNQDTRNLSQSLAVLKGNLGAIRSIRYTSDGKYMAMAEPADFVHVYLKGVQAVYIKSCFSGGTDWIRTYMVVCLNWTQVLSRNSSVKDPLGHGDAFN</sequence>
<dbReference type="Proteomes" id="UP000032141">
    <property type="component" value="Chromosome C1"/>
</dbReference>
<dbReference type="Pfam" id="PF04827">
    <property type="entry name" value="Plant_tran"/>
    <property type="match status" value="1"/>
</dbReference>
<dbReference type="SUPFAM" id="SSF50960">
    <property type="entry name" value="TolB, C-terminal domain"/>
    <property type="match status" value="1"/>
</dbReference>
<dbReference type="PANTHER" id="PTHR45023:SF4">
    <property type="entry name" value="GLYCINE-RICH PROTEIN-RELATED"/>
    <property type="match status" value="1"/>
</dbReference>
<dbReference type="InterPro" id="IPR006912">
    <property type="entry name" value="Harbinger_derived_prot"/>
</dbReference>
<reference evidence="2 3" key="1">
    <citation type="journal article" date="2014" name="Genome Biol.">
        <title>Transcriptome and methylome profiling reveals relics of genome dominance in the mesopolyploid Brassica oleracea.</title>
        <authorList>
            <person name="Parkin I.A."/>
            <person name="Koh C."/>
            <person name="Tang H."/>
            <person name="Robinson S.J."/>
            <person name="Kagale S."/>
            <person name="Clarke W.E."/>
            <person name="Town C.D."/>
            <person name="Nixon J."/>
            <person name="Krishnakumar V."/>
            <person name="Bidwell S.L."/>
            <person name="Denoeud F."/>
            <person name="Belcram H."/>
            <person name="Links M.G."/>
            <person name="Just J."/>
            <person name="Clarke C."/>
            <person name="Bender T."/>
            <person name="Huebert T."/>
            <person name="Mason A.S."/>
            <person name="Pires J.C."/>
            <person name="Barker G."/>
            <person name="Moore J."/>
            <person name="Walley P.G."/>
            <person name="Manoli S."/>
            <person name="Batley J."/>
            <person name="Edwards D."/>
            <person name="Nelson M.N."/>
            <person name="Wang X."/>
            <person name="Paterson A.H."/>
            <person name="King G."/>
            <person name="Bancroft I."/>
            <person name="Chalhoub B."/>
            <person name="Sharpe A.G."/>
        </authorList>
    </citation>
    <scope>NUCLEOTIDE SEQUENCE</scope>
    <source>
        <strain evidence="2 3">cv. TO1000</strain>
    </source>
</reference>
<reference evidence="2" key="2">
    <citation type="submission" date="2015-03" db="UniProtKB">
        <authorList>
            <consortium name="EnsemblPlants"/>
        </authorList>
    </citation>
    <scope>IDENTIFICATION</scope>
</reference>
<dbReference type="HOGENOM" id="CLU_012390_5_3_1"/>
<proteinExistence type="predicted"/>